<dbReference type="GO" id="GO:0004497">
    <property type="term" value="F:monooxygenase activity"/>
    <property type="evidence" value="ECO:0007669"/>
    <property type="project" value="UniProtKB-KW"/>
</dbReference>
<comment type="caution">
    <text evidence="10">The sequence shown here is derived from an EMBL/GenBank/DDBJ whole genome shotgun (WGS) entry which is preliminary data.</text>
</comment>
<dbReference type="AlphaFoldDB" id="A0AAD4CKN6"/>
<evidence type="ECO:0000256" key="7">
    <source>
        <dbReference type="ARBA" id="ARBA00023033"/>
    </source>
</evidence>
<sequence>MVSIAVKTCVAALLFVVGYNWIYSCRKRPLPPGPKPVPLVGNALQIPKDAPWEKLHEWFTTYGPIISLKLGSRTVIVLGNRDVVHDLIQRRSRISSSRPRFIVFGEHYAKSRFPALLPYDSKWQSFHRIQSSILNPRNAKGYRPVHIAGCKQMLYRMLDGEHIVSHFSYFVSSAWSTMLYSTRAEPTTETTSDRIHDMLAHLTELFCIEHSLLDIFPVLEYTPGISWISKRKGEAFFKEMMTFFEARIRKGLQSASWNISQAWHQRLPAGTQWEDFAGMITEVEFAANSTLPVTLSIIAMMFALHPEETKKVQAEIDEQIGTQRLPTFEDAGKLPYTDAFLRECLRLQSNFPFALPRAVTQEEEYMGYRIPRDAIILPCQYALNMDETVFESPKAFRPQRWVDNPNLPSPATFGFPRRLCPGKSYAKDLMFIGMTSMAWGFNFEADNNVSERPSESYSLLYIPSVKTFRFSCRTAAHRAIIEREWQESETNVHSHHSPRSQVESMRG</sequence>
<evidence type="ECO:0000256" key="3">
    <source>
        <dbReference type="ARBA" id="ARBA00022617"/>
    </source>
</evidence>
<evidence type="ECO:0008006" key="12">
    <source>
        <dbReference type="Google" id="ProtNLM"/>
    </source>
</evidence>
<dbReference type="InterPro" id="IPR050364">
    <property type="entry name" value="Cytochrome_P450_fung"/>
</dbReference>
<dbReference type="PRINTS" id="PR00463">
    <property type="entry name" value="EP450I"/>
</dbReference>
<comment type="similarity">
    <text evidence="2">Belongs to the cytochrome P450 family.</text>
</comment>
<dbReference type="GO" id="GO:0005506">
    <property type="term" value="F:iron ion binding"/>
    <property type="evidence" value="ECO:0007669"/>
    <property type="project" value="InterPro"/>
</dbReference>
<dbReference type="PANTHER" id="PTHR46300">
    <property type="entry name" value="P450, PUTATIVE (EUROFUNG)-RELATED-RELATED"/>
    <property type="match status" value="1"/>
</dbReference>
<reference evidence="10" key="1">
    <citation type="journal article" date="2019" name="Beilstein J. Org. Chem.">
        <title>Nanangenines: drimane sesquiterpenoids as the dominant metabolite cohort of a novel Australian fungus, Aspergillus nanangensis.</title>
        <authorList>
            <person name="Lacey H.J."/>
            <person name="Gilchrist C.L.M."/>
            <person name="Crombie A."/>
            <person name="Kalaitzis J.A."/>
            <person name="Vuong D."/>
            <person name="Rutledge P.J."/>
            <person name="Turner P."/>
            <person name="Pitt J.I."/>
            <person name="Lacey E."/>
            <person name="Chooi Y.H."/>
            <person name="Piggott A.M."/>
        </authorList>
    </citation>
    <scope>NUCLEOTIDE SEQUENCE</scope>
    <source>
        <strain evidence="10">MST-FP2251</strain>
    </source>
</reference>
<dbReference type="PROSITE" id="PS51257">
    <property type="entry name" value="PROKAR_LIPOPROTEIN"/>
    <property type="match status" value="1"/>
</dbReference>
<organism evidence="10 11">
    <name type="scientific">Aspergillus nanangensis</name>
    <dbReference type="NCBI Taxonomy" id="2582783"/>
    <lineage>
        <taxon>Eukaryota</taxon>
        <taxon>Fungi</taxon>
        <taxon>Dikarya</taxon>
        <taxon>Ascomycota</taxon>
        <taxon>Pezizomycotina</taxon>
        <taxon>Eurotiomycetes</taxon>
        <taxon>Eurotiomycetidae</taxon>
        <taxon>Eurotiales</taxon>
        <taxon>Aspergillaceae</taxon>
        <taxon>Aspergillus</taxon>
        <taxon>Aspergillus subgen. Circumdati</taxon>
    </lineage>
</organism>
<keyword evidence="4 8" id="KW-0479">Metal-binding</keyword>
<keyword evidence="5" id="KW-0560">Oxidoreductase</keyword>
<evidence type="ECO:0000256" key="5">
    <source>
        <dbReference type="ARBA" id="ARBA00023002"/>
    </source>
</evidence>
<reference evidence="10" key="2">
    <citation type="submission" date="2020-02" db="EMBL/GenBank/DDBJ databases">
        <authorList>
            <person name="Gilchrist C.L.M."/>
            <person name="Chooi Y.-H."/>
        </authorList>
    </citation>
    <scope>NUCLEOTIDE SEQUENCE</scope>
    <source>
        <strain evidence="10">MST-FP2251</strain>
    </source>
</reference>
<keyword evidence="6 8" id="KW-0408">Iron</keyword>
<dbReference type="Pfam" id="PF00067">
    <property type="entry name" value="p450"/>
    <property type="match status" value="1"/>
</dbReference>
<evidence type="ECO:0000256" key="9">
    <source>
        <dbReference type="SAM" id="MobiDB-lite"/>
    </source>
</evidence>
<gene>
    <name evidence="10" type="ORF">FE257_008860</name>
</gene>
<dbReference type="PANTHER" id="PTHR46300:SF1">
    <property type="entry name" value="P450, PUTATIVE (EUROFUNG)-RELATED"/>
    <property type="match status" value="1"/>
</dbReference>
<evidence type="ECO:0000256" key="4">
    <source>
        <dbReference type="ARBA" id="ARBA00022723"/>
    </source>
</evidence>
<keyword evidence="11" id="KW-1185">Reference proteome</keyword>
<keyword evidence="7" id="KW-0503">Monooxygenase</keyword>
<evidence type="ECO:0000256" key="2">
    <source>
        <dbReference type="ARBA" id="ARBA00010617"/>
    </source>
</evidence>
<evidence type="ECO:0000256" key="1">
    <source>
        <dbReference type="ARBA" id="ARBA00001971"/>
    </source>
</evidence>
<evidence type="ECO:0000313" key="11">
    <source>
        <dbReference type="Proteomes" id="UP001194746"/>
    </source>
</evidence>
<name>A0AAD4CKN6_ASPNN</name>
<keyword evidence="3 8" id="KW-0349">Heme</keyword>
<dbReference type="Proteomes" id="UP001194746">
    <property type="component" value="Unassembled WGS sequence"/>
</dbReference>
<dbReference type="GO" id="GO:0016705">
    <property type="term" value="F:oxidoreductase activity, acting on paired donors, with incorporation or reduction of molecular oxygen"/>
    <property type="evidence" value="ECO:0007669"/>
    <property type="project" value="InterPro"/>
</dbReference>
<feature type="binding site" description="axial binding residue" evidence="8">
    <location>
        <position position="420"/>
    </location>
    <ligand>
        <name>heme</name>
        <dbReference type="ChEBI" id="CHEBI:30413"/>
    </ligand>
    <ligandPart>
        <name>Fe</name>
        <dbReference type="ChEBI" id="CHEBI:18248"/>
    </ligandPart>
</feature>
<dbReference type="GO" id="GO:0020037">
    <property type="term" value="F:heme binding"/>
    <property type="evidence" value="ECO:0007669"/>
    <property type="project" value="InterPro"/>
</dbReference>
<accession>A0AAD4CKN6</accession>
<dbReference type="InterPro" id="IPR001128">
    <property type="entry name" value="Cyt_P450"/>
</dbReference>
<dbReference type="InterPro" id="IPR002401">
    <property type="entry name" value="Cyt_P450_E_grp-I"/>
</dbReference>
<proteinExistence type="inferred from homology"/>
<feature type="region of interest" description="Disordered" evidence="9">
    <location>
        <begin position="487"/>
        <end position="507"/>
    </location>
</feature>
<dbReference type="SUPFAM" id="SSF48264">
    <property type="entry name" value="Cytochrome P450"/>
    <property type="match status" value="1"/>
</dbReference>
<evidence type="ECO:0000256" key="8">
    <source>
        <dbReference type="PIRSR" id="PIRSR602401-1"/>
    </source>
</evidence>
<evidence type="ECO:0000256" key="6">
    <source>
        <dbReference type="ARBA" id="ARBA00023004"/>
    </source>
</evidence>
<dbReference type="Gene3D" id="1.10.630.10">
    <property type="entry name" value="Cytochrome P450"/>
    <property type="match status" value="1"/>
</dbReference>
<dbReference type="InterPro" id="IPR036396">
    <property type="entry name" value="Cyt_P450_sf"/>
</dbReference>
<comment type="cofactor">
    <cofactor evidence="1 8">
        <name>heme</name>
        <dbReference type="ChEBI" id="CHEBI:30413"/>
    </cofactor>
</comment>
<protein>
    <recommendedName>
        <fullName evidence="12">Cytochrome P450</fullName>
    </recommendedName>
</protein>
<evidence type="ECO:0000313" key="10">
    <source>
        <dbReference type="EMBL" id="KAF9888290.1"/>
    </source>
</evidence>
<dbReference type="EMBL" id="VCAU01000049">
    <property type="protein sequence ID" value="KAF9888290.1"/>
    <property type="molecule type" value="Genomic_DNA"/>
</dbReference>